<reference evidence="1 2" key="1">
    <citation type="submission" date="2018-06" db="EMBL/GenBank/DDBJ databases">
        <title>The Genome of Cuscuta australis (Dodder) Provides Insight into the Evolution of Plant Parasitism.</title>
        <authorList>
            <person name="Liu H."/>
        </authorList>
    </citation>
    <scope>NUCLEOTIDE SEQUENCE [LARGE SCALE GENOMIC DNA]</scope>
    <source>
        <strain evidence="2">cv. Yunnan</strain>
        <tissue evidence="1">Vines</tissue>
    </source>
</reference>
<dbReference type="Proteomes" id="UP000249390">
    <property type="component" value="Unassembled WGS sequence"/>
</dbReference>
<evidence type="ECO:0000313" key="2">
    <source>
        <dbReference type="Proteomes" id="UP000249390"/>
    </source>
</evidence>
<evidence type="ECO:0008006" key="3">
    <source>
        <dbReference type="Google" id="ProtNLM"/>
    </source>
</evidence>
<proteinExistence type="predicted"/>
<dbReference type="AlphaFoldDB" id="A0A328D0N1"/>
<organism evidence="1 2">
    <name type="scientific">Cuscuta australis</name>
    <dbReference type="NCBI Taxonomy" id="267555"/>
    <lineage>
        <taxon>Eukaryota</taxon>
        <taxon>Viridiplantae</taxon>
        <taxon>Streptophyta</taxon>
        <taxon>Embryophyta</taxon>
        <taxon>Tracheophyta</taxon>
        <taxon>Spermatophyta</taxon>
        <taxon>Magnoliopsida</taxon>
        <taxon>eudicotyledons</taxon>
        <taxon>Gunneridae</taxon>
        <taxon>Pentapetalae</taxon>
        <taxon>asterids</taxon>
        <taxon>lamiids</taxon>
        <taxon>Solanales</taxon>
        <taxon>Convolvulaceae</taxon>
        <taxon>Cuscuteae</taxon>
        <taxon>Cuscuta</taxon>
        <taxon>Cuscuta subgen. Grammica</taxon>
        <taxon>Cuscuta sect. Cleistogrammica</taxon>
    </lineage>
</organism>
<comment type="caution">
    <text evidence="1">The sequence shown here is derived from an EMBL/GenBank/DDBJ whole genome shotgun (WGS) entry which is preliminary data.</text>
</comment>
<sequence length="118" mass="13640">MCSNPNLAGKQFDIIVYNFPHAGLDKGYESSERAIVRWRIEEIATEEGLILTGCNDFDIKYYPRYQNKRGDGADADKSFWIGESAQNSSLESKLKHHQHVSRVHIFFLMTVKILLSWF</sequence>
<evidence type="ECO:0000313" key="1">
    <source>
        <dbReference type="EMBL" id="RAL38091.1"/>
    </source>
</evidence>
<protein>
    <recommendedName>
        <fullName evidence="3">25S rRNA (uridine-N(3))-methyltransferase BMT5-like domain-containing protein</fullName>
    </recommendedName>
</protein>
<gene>
    <name evidence="1" type="ORF">DM860_000785</name>
</gene>
<name>A0A328D0N1_9ASTE</name>
<accession>A0A328D0N1</accession>
<keyword evidence="2" id="KW-1185">Reference proteome</keyword>
<dbReference type="EMBL" id="NQVE01000215">
    <property type="protein sequence ID" value="RAL38091.1"/>
    <property type="molecule type" value="Genomic_DNA"/>
</dbReference>